<dbReference type="EMBL" id="GL379848">
    <property type="protein sequence ID" value="EGT54823.1"/>
    <property type="molecule type" value="Genomic_DNA"/>
</dbReference>
<sequence length="89" mass="10391">MCDQVFTRLLQLARQPNAFFQQTNQVEITVLIRQLEYEAGCRQASVFAPILIMDPELFVNLTHQRLEYLALVFDRRARLIRLLSAAQPE</sequence>
<keyword evidence="2" id="KW-1185">Reference proteome</keyword>
<dbReference type="HOGENOM" id="CLU_2456776_0_0_1"/>
<dbReference type="AlphaFoldDB" id="G0N7W1"/>
<dbReference type="InParanoid" id="G0N7W1"/>
<accession>G0N7W1</accession>
<evidence type="ECO:0000313" key="2">
    <source>
        <dbReference type="Proteomes" id="UP000008068"/>
    </source>
</evidence>
<evidence type="ECO:0000313" key="1">
    <source>
        <dbReference type="EMBL" id="EGT54823.1"/>
    </source>
</evidence>
<reference evidence="2" key="1">
    <citation type="submission" date="2011-07" db="EMBL/GenBank/DDBJ databases">
        <authorList>
            <consortium name="Caenorhabditis brenneri Sequencing and Analysis Consortium"/>
            <person name="Wilson R.K."/>
        </authorList>
    </citation>
    <scope>NUCLEOTIDE SEQUENCE [LARGE SCALE GENOMIC DNA]</scope>
    <source>
        <strain evidence="2">PB2801</strain>
    </source>
</reference>
<dbReference type="Proteomes" id="UP000008068">
    <property type="component" value="Unassembled WGS sequence"/>
</dbReference>
<proteinExistence type="predicted"/>
<organism evidence="2">
    <name type="scientific">Caenorhabditis brenneri</name>
    <name type="common">Nematode worm</name>
    <dbReference type="NCBI Taxonomy" id="135651"/>
    <lineage>
        <taxon>Eukaryota</taxon>
        <taxon>Metazoa</taxon>
        <taxon>Ecdysozoa</taxon>
        <taxon>Nematoda</taxon>
        <taxon>Chromadorea</taxon>
        <taxon>Rhabditida</taxon>
        <taxon>Rhabditina</taxon>
        <taxon>Rhabditomorpha</taxon>
        <taxon>Rhabditoidea</taxon>
        <taxon>Rhabditidae</taxon>
        <taxon>Peloderinae</taxon>
        <taxon>Caenorhabditis</taxon>
    </lineage>
</organism>
<gene>
    <name evidence="1" type="ORF">CAEBREN_24051</name>
</gene>
<protein>
    <submittedName>
        <fullName evidence="1">Uncharacterized protein</fullName>
    </submittedName>
</protein>
<name>G0N7W1_CAEBE</name>